<keyword evidence="2" id="KW-1185">Reference proteome</keyword>
<dbReference type="InterPro" id="IPR023401">
    <property type="entry name" value="ODC_N"/>
</dbReference>
<accession>A0ABM6QB76</accession>
<organism evidence="1 2">
    <name type="scientific">Thalassospira marina</name>
    <dbReference type="NCBI Taxonomy" id="2048283"/>
    <lineage>
        <taxon>Bacteria</taxon>
        <taxon>Pseudomonadati</taxon>
        <taxon>Pseudomonadota</taxon>
        <taxon>Alphaproteobacteria</taxon>
        <taxon>Rhodospirillales</taxon>
        <taxon>Thalassospiraceae</taxon>
        <taxon>Thalassospira</taxon>
    </lineage>
</organism>
<evidence type="ECO:0000313" key="2">
    <source>
        <dbReference type="Proteomes" id="UP000233458"/>
    </source>
</evidence>
<dbReference type="SUPFAM" id="SSF51735">
    <property type="entry name" value="NAD(P)-binding Rossmann-fold domains"/>
    <property type="match status" value="1"/>
</dbReference>
<dbReference type="InterPro" id="IPR003462">
    <property type="entry name" value="ODC_Mu_crystall"/>
</dbReference>
<evidence type="ECO:0000313" key="1">
    <source>
        <dbReference type="EMBL" id="AUG53803.1"/>
    </source>
</evidence>
<dbReference type="InterPro" id="IPR036291">
    <property type="entry name" value="NAD(P)-bd_dom_sf"/>
</dbReference>
<reference evidence="1 2" key="1">
    <citation type="submission" date="2017-10" db="EMBL/GenBank/DDBJ databases">
        <title>Biodiversity and function of Thalassospira species in the particle-attached aromatic-hydrocarbon-degrading consortia from the surface seawater of the China South Sea.</title>
        <authorList>
            <person name="Dong C."/>
            <person name="Liu R."/>
            <person name="Shao Z."/>
        </authorList>
    </citation>
    <scope>NUCLEOTIDE SEQUENCE [LARGE SCALE GENOMIC DNA]</scope>
    <source>
        <strain evidence="1 2">CSC3H3</strain>
    </source>
</reference>
<dbReference type="Gene3D" id="3.40.50.720">
    <property type="entry name" value="NAD(P)-binding Rossmann-like Domain"/>
    <property type="match status" value="1"/>
</dbReference>
<dbReference type="Proteomes" id="UP000233458">
    <property type="component" value="Chromosome"/>
</dbReference>
<dbReference type="EMBL" id="CP024199">
    <property type="protein sequence ID" value="AUG53803.1"/>
    <property type="molecule type" value="Genomic_DNA"/>
</dbReference>
<dbReference type="PANTHER" id="PTHR13812:SF19">
    <property type="entry name" value="KETIMINE REDUCTASE MU-CRYSTALLIN"/>
    <property type="match status" value="1"/>
</dbReference>
<dbReference type="Gene3D" id="3.30.1780.10">
    <property type="entry name" value="ornithine cyclodeaminase, domain 1"/>
    <property type="match status" value="1"/>
</dbReference>
<dbReference type="RefSeq" id="WP_101285288.1">
    <property type="nucleotide sequence ID" value="NZ_CP024199.1"/>
</dbReference>
<dbReference type="Pfam" id="PF02423">
    <property type="entry name" value="OCD_Mu_crystall"/>
    <property type="match status" value="1"/>
</dbReference>
<name>A0ABM6QB76_9PROT</name>
<proteinExistence type="predicted"/>
<sequence>MYYVSEETAHRIVTIKDAIATIDQMFRDYARGEAMTFPVVTGQGPDPQTRFSIKSGMFDARRLAGVKIGSYWPQNPQAGIPAHGSTTFFLEPDTGLPRAVVAASYLTALRTAASDAVAIRALARKDAAALAIIGTGKQAWYEVAAAYEVRPIRKVFVAGRSADKAKSFAAQLAKDLGLEAVAAPIPDAVQQADIIITATAAREGLIQLEWVPPGTHISAMGADGPGKFELAPELVAKASLFADVIEQSVSIGEYEVAFGQGLIGRENITAIGDVLNGTRDGRSSNAQVTVYDSSGMALQDLAIGEFALQAAITAGLAVQL</sequence>
<dbReference type="PANTHER" id="PTHR13812">
    <property type="entry name" value="KETIMINE REDUCTASE MU-CRYSTALLIN"/>
    <property type="match status" value="1"/>
</dbReference>
<gene>
    <name evidence="1" type="ORF">CSC3H3_14595</name>
</gene>
<protein>
    <submittedName>
        <fullName evidence="1">Ornithine cyclodeaminase</fullName>
    </submittedName>
</protein>
<dbReference type="PIRSF" id="PIRSF001439">
    <property type="entry name" value="CryM"/>
    <property type="match status" value="1"/>
</dbReference>